<name>A0A176VIS5_MARPO</name>
<keyword evidence="4" id="KW-1185">Reference proteome</keyword>
<dbReference type="EMBL" id="LVLJ01003635">
    <property type="protein sequence ID" value="OAE20313.1"/>
    <property type="molecule type" value="Genomic_DNA"/>
</dbReference>
<sequence length="84" mass="9900">MGEKLKEELAHEVREAVINGHMGLVAAIVREQQELQEEAEEFNIGIWKQELERFQLQIQDLQLKVEEMEQTMIHQKNRIFDAAL</sequence>
<evidence type="ECO:0000313" key="5">
    <source>
        <dbReference type="Proteomes" id="UP001162541"/>
    </source>
</evidence>
<dbReference type="Proteomes" id="UP001162541">
    <property type="component" value="Chromosome 5"/>
</dbReference>
<accession>A0A176VIS5</accession>
<proteinExistence type="predicted"/>
<protein>
    <submittedName>
        <fullName evidence="3">Uncharacterized protein</fullName>
    </submittedName>
</protein>
<reference evidence="2" key="2">
    <citation type="journal article" date="2019" name="Curr. Biol.">
        <title>Chromatin organization in early land plants reveals an ancestral association between H3K27me3, transposons, and constitutive heterochromatin.</title>
        <authorList>
            <person name="Montgomery S.A."/>
            <person name="Tanizawa Y."/>
            <person name="Galik B."/>
            <person name="Wang N."/>
            <person name="Ito T."/>
            <person name="Mochizuki T."/>
            <person name="Akimcheva S."/>
            <person name="Bowman J."/>
            <person name="Cognat V."/>
            <person name="Drouard L."/>
            <person name="Ekker H."/>
            <person name="Houng S."/>
            <person name="Kohchi T."/>
            <person name="Lin S."/>
            <person name="Liu L.D."/>
            <person name="Nakamura Y."/>
            <person name="Valeeva L.R."/>
            <person name="Shakirov E.V."/>
            <person name="Shippen D.E."/>
            <person name="Wei W."/>
            <person name="Yagura M."/>
            <person name="Yamaoka S."/>
            <person name="Yamato K.T."/>
            <person name="Liu C."/>
            <person name="Berger F."/>
        </authorList>
    </citation>
    <scope>NUCLEOTIDE SEQUENCE [LARGE SCALE GENOMIC DNA]</scope>
    <source>
        <strain evidence="2">Tak-1</strain>
    </source>
</reference>
<gene>
    <name evidence="3" type="ORF">AXG93_2338s1020</name>
    <name evidence="2" type="ORF">Mp_5g01750</name>
</gene>
<dbReference type="AlphaFoldDB" id="A0A176VIS5"/>
<reference evidence="5" key="3">
    <citation type="journal article" date="2020" name="Curr. Biol.">
        <title>Chromatin organization in early land plants reveals an ancestral association between H3K27me3, transposons, and constitutive heterochromatin.</title>
        <authorList>
            <person name="Montgomery S.A."/>
            <person name="Tanizawa Y."/>
            <person name="Galik B."/>
            <person name="Wang N."/>
            <person name="Ito T."/>
            <person name="Mochizuki T."/>
            <person name="Akimcheva S."/>
            <person name="Bowman J.L."/>
            <person name="Cognat V."/>
            <person name="Marechal-Drouard L."/>
            <person name="Ekker H."/>
            <person name="Hong S.F."/>
            <person name="Kohchi T."/>
            <person name="Lin S.S."/>
            <person name="Liu L.D."/>
            <person name="Nakamura Y."/>
            <person name="Valeeva L.R."/>
            <person name="Shakirov E.V."/>
            <person name="Shippen D.E."/>
            <person name="Wei W.L."/>
            <person name="Yagura M."/>
            <person name="Yamaoka S."/>
            <person name="Yamato K.T."/>
            <person name="Liu C."/>
            <person name="Berger F."/>
        </authorList>
    </citation>
    <scope>NUCLEOTIDE SEQUENCE [LARGE SCALE GENOMIC DNA]</scope>
    <source>
        <strain evidence="5">Tak-1</strain>
    </source>
</reference>
<feature type="coiled-coil region" evidence="1">
    <location>
        <begin position="44"/>
        <end position="78"/>
    </location>
</feature>
<evidence type="ECO:0000256" key="1">
    <source>
        <dbReference type="SAM" id="Coils"/>
    </source>
</evidence>
<evidence type="ECO:0000313" key="4">
    <source>
        <dbReference type="Proteomes" id="UP000077202"/>
    </source>
</evidence>
<evidence type="ECO:0000313" key="3">
    <source>
        <dbReference type="EMBL" id="OAE20313.1"/>
    </source>
</evidence>
<dbReference type="EMBL" id="AP019870">
    <property type="protein sequence ID" value="BBN10194.1"/>
    <property type="molecule type" value="Genomic_DNA"/>
</dbReference>
<reference evidence="3 4" key="1">
    <citation type="submission" date="2016-03" db="EMBL/GenBank/DDBJ databases">
        <title>Mechanisms controlling the formation of the plant cell surface in tip-growing cells are functionally conserved among land plants.</title>
        <authorList>
            <person name="Honkanen S."/>
            <person name="Jones V.A."/>
            <person name="Morieri G."/>
            <person name="Champion C."/>
            <person name="Hetherington A.J."/>
            <person name="Kelly S."/>
            <person name="Saint-Marcoux D."/>
            <person name="Proust H."/>
            <person name="Prescott H."/>
            <person name="Dolan L."/>
        </authorList>
    </citation>
    <scope>NUCLEOTIDE SEQUENCE [LARGE SCALE GENOMIC DNA]</scope>
    <source>
        <strain evidence="4">cv. Tak-1 and cv. Tak-2</strain>
        <tissue evidence="3">Whole gametophyte</tissue>
    </source>
</reference>
<evidence type="ECO:0000313" key="2">
    <source>
        <dbReference type="EMBL" id="BBN10194.1"/>
    </source>
</evidence>
<dbReference type="Proteomes" id="UP000077202">
    <property type="component" value="Unassembled WGS sequence"/>
</dbReference>
<organism evidence="3 4">
    <name type="scientific">Marchantia polymorpha subsp. ruderalis</name>
    <dbReference type="NCBI Taxonomy" id="1480154"/>
    <lineage>
        <taxon>Eukaryota</taxon>
        <taxon>Viridiplantae</taxon>
        <taxon>Streptophyta</taxon>
        <taxon>Embryophyta</taxon>
        <taxon>Marchantiophyta</taxon>
        <taxon>Marchantiopsida</taxon>
        <taxon>Marchantiidae</taxon>
        <taxon>Marchantiales</taxon>
        <taxon>Marchantiaceae</taxon>
        <taxon>Marchantia</taxon>
    </lineage>
</organism>
<keyword evidence="1" id="KW-0175">Coiled coil</keyword>